<keyword evidence="7" id="KW-0970">Cilium biogenesis/degradation</keyword>
<sequence length="203" mass="22610">MSGGVGEAATGDVCPKRFGLNYDPPSIILEYLQVSTGKLFHRRIGLRRLRANSDPTRVAEKLRQKNKTLLAEDRVSFEQIVSLVARLQEGPLKSGTPTRDKAAACQRIDANSENRVNNVADIDNRFDNVDYHEMNLNKLSPEEVLKHKAKMDIQFYQNQKKPGDPGYAYDVQVDFEAEDGVENDWDSEEDLDASAGPDSSPGA</sequence>
<keyword evidence="8" id="KW-0969">Cilium</keyword>
<evidence type="ECO:0000256" key="6">
    <source>
        <dbReference type="ARBA" id="ARBA00022490"/>
    </source>
</evidence>
<keyword evidence="9" id="KW-0206">Cytoskeleton</keyword>
<gene>
    <name evidence="12" type="ORF">AMON00008_LOCUS19813</name>
</gene>
<name>A0A7S4QI76_9DINO</name>
<dbReference type="Pfam" id="PF14933">
    <property type="entry name" value="CEP19"/>
    <property type="match status" value="1"/>
</dbReference>
<evidence type="ECO:0000256" key="11">
    <source>
        <dbReference type="SAM" id="MobiDB-lite"/>
    </source>
</evidence>
<evidence type="ECO:0000256" key="4">
    <source>
        <dbReference type="ARBA" id="ARBA00009371"/>
    </source>
</evidence>
<dbReference type="AlphaFoldDB" id="A0A7S4QI76"/>
<evidence type="ECO:0000256" key="5">
    <source>
        <dbReference type="ARBA" id="ARBA00022015"/>
    </source>
</evidence>
<comment type="subcellular location">
    <subcellularLocation>
        <location evidence="2">Cytoplasm</location>
        <location evidence="2">Cytoskeleton</location>
        <location evidence="2">Cilium basal body</location>
    </subcellularLocation>
    <subcellularLocation>
        <location evidence="1">Cytoplasm</location>
        <location evidence="1">Cytoskeleton</location>
        <location evidence="1">Microtubule organizing center</location>
        <location evidence="1">Centrosome</location>
        <location evidence="1">Centriole</location>
    </subcellularLocation>
    <subcellularLocation>
        <location evidence="3">Cytoplasm</location>
        <location evidence="3">Cytoskeleton</location>
        <location evidence="3">Spindle</location>
    </subcellularLocation>
</comment>
<feature type="compositionally biased region" description="Acidic residues" evidence="11">
    <location>
        <begin position="180"/>
        <end position="192"/>
    </location>
</feature>
<evidence type="ECO:0000256" key="1">
    <source>
        <dbReference type="ARBA" id="ARBA00004114"/>
    </source>
</evidence>
<dbReference type="GO" id="GO:0034454">
    <property type="term" value="P:microtubule anchoring at centrosome"/>
    <property type="evidence" value="ECO:0007669"/>
    <property type="project" value="TreeGrafter"/>
</dbReference>
<dbReference type="GO" id="GO:0005814">
    <property type="term" value="C:centriole"/>
    <property type="evidence" value="ECO:0007669"/>
    <property type="project" value="UniProtKB-SubCell"/>
</dbReference>
<keyword evidence="10" id="KW-0966">Cell projection</keyword>
<feature type="region of interest" description="Disordered" evidence="11">
    <location>
        <begin position="180"/>
        <end position="203"/>
    </location>
</feature>
<evidence type="ECO:0000256" key="3">
    <source>
        <dbReference type="ARBA" id="ARBA00004186"/>
    </source>
</evidence>
<organism evidence="12">
    <name type="scientific">Alexandrium monilatum</name>
    <dbReference type="NCBI Taxonomy" id="311494"/>
    <lineage>
        <taxon>Eukaryota</taxon>
        <taxon>Sar</taxon>
        <taxon>Alveolata</taxon>
        <taxon>Dinophyceae</taxon>
        <taxon>Gonyaulacales</taxon>
        <taxon>Pyrocystaceae</taxon>
        <taxon>Alexandrium</taxon>
    </lineage>
</organism>
<protein>
    <recommendedName>
        <fullName evidence="5">Centrosomal protein of 19 kDa</fullName>
    </recommendedName>
</protein>
<evidence type="ECO:0000256" key="9">
    <source>
        <dbReference type="ARBA" id="ARBA00023212"/>
    </source>
</evidence>
<evidence type="ECO:0000256" key="7">
    <source>
        <dbReference type="ARBA" id="ARBA00022794"/>
    </source>
</evidence>
<evidence type="ECO:0000256" key="8">
    <source>
        <dbReference type="ARBA" id="ARBA00023069"/>
    </source>
</evidence>
<dbReference type="EMBL" id="HBNR01029112">
    <property type="protein sequence ID" value="CAE4582419.1"/>
    <property type="molecule type" value="Transcribed_RNA"/>
</dbReference>
<proteinExistence type="inferred from homology"/>
<keyword evidence="6" id="KW-0963">Cytoplasm</keyword>
<dbReference type="PANTHER" id="PTHR31539">
    <property type="entry name" value="CENTROSOMAL PROTEIN OF 19K CEP19"/>
    <property type="match status" value="1"/>
</dbReference>
<dbReference type="GO" id="GO:0097712">
    <property type="term" value="P:vesicle targeting, trans-Golgi to periciliary membrane compartment"/>
    <property type="evidence" value="ECO:0007669"/>
    <property type="project" value="TreeGrafter"/>
</dbReference>
<evidence type="ECO:0000256" key="10">
    <source>
        <dbReference type="ARBA" id="ARBA00023273"/>
    </source>
</evidence>
<evidence type="ECO:0000256" key="2">
    <source>
        <dbReference type="ARBA" id="ARBA00004120"/>
    </source>
</evidence>
<dbReference type="PANTHER" id="PTHR31539:SF1">
    <property type="entry name" value="CENTROSOMAL PROTEIN OF 19 KDA"/>
    <property type="match status" value="1"/>
</dbReference>
<comment type="similarity">
    <text evidence="4">Belongs to the CEP19 family.</text>
</comment>
<dbReference type="InterPro" id="IPR029412">
    <property type="entry name" value="CEP19"/>
</dbReference>
<accession>A0A7S4QI76</accession>
<dbReference type="GO" id="GO:0036064">
    <property type="term" value="C:ciliary basal body"/>
    <property type="evidence" value="ECO:0007669"/>
    <property type="project" value="TreeGrafter"/>
</dbReference>
<dbReference type="GO" id="GO:0000922">
    <property type="term" value="C:spindle pole"/>
    <property type="evidence" value="ECO:0007669"/>
    <property type="project" value="TreeGrafter"/>
</dbReference>
<reference evidence="12" key="1">
    <citation type="submission" date="2021-01" db="EMBL/GenBank/DDBJ databases">
        <authorList>
            <person name="Corre E."/>
            <person name="Pelletier E."/>
            <person name="Niang G."/>
            <person name="Scheremetjew M."/>
            <person name="Finn R."/>
            <person name="Kale V."/>
            <person name="Holt S."/>
            <person name="Cochrane G."/>
            <person name="Meng A."/>
            <person name="Brown T."/>
            <person name="Cohen L."/>
        </authorList>
    </citation>
    <scope>NUCLEOTIDE SEQUENCE</scope>
    <source>
        <strain evidence="12">CCMP3105</strain>
    </source>
</reference>
<evidence type="ECO:0000313" key="12">
    <source>
        <dbReference type="EMBL" id="CAE4582419.1"/>
    </source>
</evidence>